<dbReference type="PANTHER" id="PTHR31836:SF28">
    <property type="entry name" value="SRCR DOMAIN-CONTAINING PROTEIN-RELATED"/>
    <property type="match status" value="1"/>
</dbReference>
<dbReference type="InterPro" id="IPR009009">
    <property type="entry name" value="RlpA-like_DPBB"/>
</dbReference>
<dbReference type="Gene3D" id="2.40.40.10">
    <property type="entry name" value="RlpA-like domain"/>
    <property type="match status" value="1"/>
</dbReference>
<evidence type="ECO:0000259" key="2">
    <source>
        <dbReference type="Pfam" id="PF03330"/>
    </source>
</evidence>
<dbReference type="CDD" id="cd22191">
    <property type="entry name" value="DPBB_RlpA_EXP_N-like"/>
    <property type="match status" value="1"/>
</dbReference>
<dbReference type="SUPFAM" id="SSF50685">
    <property type="entry name" value="Barwin-like endoglucanases"/>
    <property type="match status" value="1"/>
</dbReference>
<dbReference type="Proteomes" id="UP000789375">
    <property type="component" value="Unassembled WGS sequence"/>
</dbReference>
<dbReference type="InterPro" id="IPR036908">
    <property type="entry name" value="RlpA-like_sf"/>
</dbReference>
<dbReference type="EMBL" id="CAJVPP010000328">
    <property type="protein sequence ID" value="CAG8470277.1"/>
    <property type="molecule type" value="Genomic_DNA"/>
</dbReference>
<keyword evidence="1" id="KW-0732">Signal</keyword>
<sequence>MYFSNNSSLFIVISALFVIFSQFIITSYSAPFSSHLQKRAFLGNATYYEPGLGACGVFSSRFDLIVAVNAAQFGNTPNLNQNPICGKRVIINGPKGTVTCRVVDRCPGCSFGDLDLSPTAFEKIANLDQGRVQITWDFIN</sequence>
<gene>
    <name evidence="3" type="ORF">FMOSSE_LOCUS2482</name>
</gene>
<dbReference type="PANTHER" id="PTHR31836">
    <property type="match status" value="1"/>
</dbReference>
<reference evidence="3" key="1">
    <citation type="submission" date="2021-06" db="EMBL/GenBank/DDBJ databases">
        <authorList>
            <person name="Kallberg Y."/>
            <person name="Tangrot J."/>
            <person name="Rosling A."/>
        </authorList>
    </citation>
    <scope>NUCLEOTIDE SEQUENCE</scope>
    <source>
        <strain evidence="3">87-6 pot B 2015</strain>
    </source>
</reference>
<name>A0A9N8W426_FUNMO</name>
<dbReference type="AlphaFoldDB" id="A0A9N8W426"/>
<comment type="caution">
    <text evidence="3">The sequence shown here is derived from an EMBL/GenBank/DDBJ whole genome shotgun (WGS) entry which is preliminary data.</text>
</comment>
<evidence type="ECO:0000256" key="1">
    <source>
        <dbReference type="ARBA" id="ARBA00022729"/>
    </source>
</evidence>
<feature type="domain" description="RlpA-like protein double-psi beta-barrel" evidence="2">
    <location>
        <begin position="89"/>
        <end position="135"/>
    </location>
</feature>
<protein>
    <submittedName>
        <fullName evidence="3">1099_t:CDS:1</fullName>
    </submittedName>
</protein>
<keyword evidence="4" id="KW-1185">Reference proteome</keyword>
<dbReference type="Pfam" id="PF03330">
    <property type="entry name" value="DPBB_1"/>
    <property type="match status" value="1"/>
</dbReference>
<accession>A0A9N8W426</accession>
<evidence type="ECO:0000313" key="4">
    <source>
        <dbReference type="Proteomes" id="UP000789375"/>
    </source>
</evidence>
<proteinExistence type="predicted"/>
<evidence type="ECO:0000313" key="3">
    <source>
        <dbReference type="EMBL" id="CAG8470277.1"/>
    </source>
</evidence>
<organism evidence="3 4">
    <name type="scientific">Funneliformis mosseae</name>
    <name type="common">Endomycorrhizal fungus</name>
    <name type="synonym">Glomus mosseae</name>
    <dbReference type="NCBI Taxonomy" id="27381"/>
    <lineage>
        <taxon>Eukaryota</taxon>
        <taxon>Fungi</taxon>
        <taxon>Fungi incertae sedis</taxon>
        <taxon>Mucoromycota</taxon>
        <taxon>Glomeromycotina</taxon>
        <taxon>Glomeromycetes</taxon>
        <taxon>Glomerales</taxon>
        <taxon>Glomeraceae</taxon>
        <taxon>Funneliformis</taxon>
    </lineage>
</organism>
<dbReference type="InterPro" id="IPR051477">
    <property type="entry name" value="Expansin_CellWall"/>
</dbReference>